<keyword evidence="6" id="KW-1185">Reference proteome</keyword>
<dbReference type="AlphaFoldDB" id="A0A1Z5TG95"/>
<protein>
    <recommendedName>
        <fullName evidence="3">Carboxylic ester hydrolase</fullName>
        <ecNumber evidence="3">3.1.1.-</ecNumber>
    </recommendedName>
</protein>
<dbReference type="EC" id="3.1.1.-" evidence="3"/>
<organism evidence="5 6">
    <name type="scientific">Hortaea werneckii EXF-2000</name>
    <dbReference type="NCBI Taxonomy" id="1157616"/>
    <lineage>
        <taxon>Eukaryota</taxon>
        <taxon>Fungi</taxon>
        <taxon>Dikarya</taxon>
        <taxon>Ascomycota</taxon>
        <taxon>Pezizomycotina</taxon>
        <taxon>Dothideomycetes</taxon>
        <taxon>Dothideomycetidae</taxon>
        <taxon>Mycosphaerellales</taxon>
        <taxon>Teratosphaeriaceae</taxon>
        <taxon>Hortaea</taxon>
    </lineage>
</organism>
<sequence length="526" mass="57420">MLLDSLALYGALIGVGSAAPSMSSNTVRASTGYYTGQISGEYPDVKEWLSIPYGQDTSGSGRFQPPKAVPLSSEHYDVTAYPPACPQYVSAIPTIWNRQIPQYLQYWGAENNSAGVSAPFASEDCLKLAVWTPANATEDSNLPVAMFWTGGGFQTNGILVPGQLPPRWVSRTQSHIVVTINYRMNILGFPNAFGVEDQNLGLLDMRVALEWVRDNIRYFGGDPSKIMIWGQSAGASAVDYHHYAYWDDPIAHAFFAQSGNVLYGGGSADWDHTNFTFVAKNVGCDFPMNSTKELECMQQVDYNDIINFMGHYQDNSTLVDPDQPGIRFSAIPDEKIVFANYTERYLTGKVAKAPMIYSSAANEGGSLAPYPVDNPLEGPNQTVANGITERILCGAANSSIERDSIGLTTYRYQYAGNWTNQDPLPWMGAFHSSDLVMLFGSYAVGQGPPKEELEGETSRVMEDYLLAFIKDPYNGPPSMGWMPFNTSAENQGTMLRFGADGKAVQNVSASDVEAVCSGSGPYNPFP</sequence>
<comment type="similarity">
    <text evidence="1 3">Belongs to the type-B carboxylesterase/lipase family.</text>
</comment>
<evidence type="ECO:0000256" key="1">
    <source>
        <dbReference type="ARBA" id="ARBA00005964"/>
    </source>
</evidence>
<keyword evidence="3" id="KW-0732">Signal</keyword>
<accession>A0A1Z5TG95</accession>
<keyword evidence="2 3" id="KW-0378">Hydrolase</keyword>
<feature type="signal peptide" evidence="3">
    <location>
        <begin position="1"/>
        <end position="18"/>
    </location>
</feature>
<evidence type="ECO:0000256" key="2">
    <source>
        <dbReference type="ARBA" id="ARBA00022801"/>
    </source>
</evidence>
<dbReference type="EMBL" id="MUNK01000050">
    <property type="protein sequence ID" value="OTA35042.1"/>
    <property type="molecule type" value="Genomic_DNA"/>
</dbReference>
<dbReference type="STRING" id="1157616.A0A1Z5TG95"/>
<dbReference type="InterPro" id="IPR002018">
    <property type="entry name" value="CarbesteraseB"/>
</dbReference>
<reference evidence="5 6" key="1">
    <citation type="submission" date="2017-01" db="EMBL/GenBank/DDBJ databases">
        <title>The recent genome duplication of the halophilic yeast Hortaea werneckii: insights from long-read sequencing.</title>
        <authorList>
            <person name="Sinha S."/>
            <person name="Flibotte S."/>
            <person name="Neira M."/>
            <person name="Lenassi M."/>
            <person name="Gostincar C."/>
            <person name="Stajich J.E."/>
            <person name="Nislow C.E."/>
        </authorList>
    </citation>
    <scope>NUCLEOTIDE SEQUENCE [LARGE SCALE GENOMIC DNA]</scope>
    <source>
        <strain evidence="5 6">EXF-2000</strain>
    </source>
</reference>
<dbReference type="InParanoid" id="A0A1Z5TG95"/>
<evidence type="ECO:0000313" key="6">
    <source>
        <dbReference type="Proteomes" id="UP000194280"/>
    </source>
</evidence>
<dbReference type="Gene3D" id="3.40.50.1820">
    <property type="entry name" value="alpha/beta hydrolase"/>
    <property type="match status" value="2"/>
</dbReference>
<gene>
    <name evidence="5" type="ORF">BTJ68_05195</name>
</gene>
<evidence type="ECO:0000256" key="3">
    <source>
        <dbReference type="RuleBase" id="RU361235"/>
    </source>
</evidence>
<comment type="caution">
    <text evidence="5">The sequence shown here is derived from an EMBL/GenBank/DDBJ whole genome shotgun (WGS) entry which is preliminary data.</text>
</comment>
<feature type="chain" id="PRO_5011825391" description="Carboxylic ester hydrolase" evidence="3">
    <location>
        <begin position="19"/>
        <end position="526"/>
    </location>
</feature>
<dbReference type="InterPro" id="IPR019826">
    <property type="entry name" value="Carboxylesterase_B_AS"/>
</dbReference>
<dbReference type="Proteomes" id="UP000194280">
    <property type="component" value="Unassembled WGS sequence"/>
</dbReference>
<name>A0A1Z5TG95_HORWE</name>
<dbReference type="InterPro" id="IPR029058">
    <property type="entry name" value="AB_hydrolase_fold"/>
</dbReference>
<dbReference type="GO" id="GO:0016787">
    <property type="term" value="F:hydrolase activity"/>
    <property type="evidence" value="ECO:0007669"/>
    <property type="project" value="UniProtKB-KW"/>
</dbReference>
<dbReference type="PANTHER" id="PTHR11559">
    <property type="entry name" value="CARBOXYLESTERASE"/>
    <property type="match status" value="1"/>
</dbReference>
<proteinExistence type="inferred from homology"/>
<dbReference type="SUPFAM" id="SSF53474">
    <property type="entry name" value="alpha/beta-Hydrolases"/>
    <property type="match status" value="1"/>
</dbReference>
<dbReference type="InterPro" id="IPR050309">
    <property type="entry name" value="Type-B_Carboxylest/Lipase"/>
</dbReference>
<feature type="domain" description="Carboxylesterase type B" evidence="4">
    <location>
        <begin position="409"/>
        <end position="503"/>
    </location>
</feature>
<dbReference type="Pfam" id="PF00135">
    <property type="entry name" value="COesterase"/>
    <property type="match status" value="2"/>
</dbReference>
<dbReference type="PROSITE" id="PS00122">
    <property type="entry name" value="CARBOXYLESTERASE_B_1"/>
    <property type="match status" value="1"/>
</dbReference>
<dbReference type="OrthoDB" id="408631at2759"/>
<evidence type="ECO:0000313" key="5">
    <source>
        <dbReference type="EMBL" id="OTA35042.1"/>
    </source>
</evidence>
<dbReference type="VEuPathDB" id="FungiDB:BTJ68_05195"/>
<evidence type="ECO:0000259" key="4">
    <source>
        <dbReference type="Pfam" id="PF00135"/>
    </source>
</evidence>
<feature type="domain" description="Carboxylesterase type B" evidence="4">
    <location>
        <begin position="25"/>
        <end position="375"/>
    </location>
</feature>